<name>A0AC34R655_9BILA</name>
<sequence length="79" mass="9278">MSEEEEGNEFEYFRDRDPKVRSRMLDNCIERINNDLNQINVDDLKLVTIGLDDSLLAIRLKCINILQTLLEEAENIPRI</sequence>
<evidence type="ECO:0000313" key="1">
    <source>
        <dbReference type="Proteomes" id="UP000887576"/>
    </source>
</evidence>
<proteinExistence type="predicted"/>
<reference evidence="2" key="1">
    <citation type="submission" date="2022-11" db="UniProtKB">
        <authorList>
            <consortium name="WormBaseParasite"/>
        </authorList>
    </citation>
    <scope>IDENTIFICATION</scope>
</reference>
<dbReference type="Proteomes" id="UP000887576">
    <property type="component" value="Unplaced"/>
</dbReference>
<evidence type="ECO:0000313" key="2">
    <source>
        <dbReference type="WBParaSite" id="JU765_v2.g3790.t1"/>
    </source>
</evidence>
<dbReference type="WBParaSite" id="JU765_v2.g3790.t1">
    <property type="protein sequence ID" value="JU765_v2.g3790.t1"/>
    <property type="gene ID" value="JU765_v2.g3790"/>
</dbReference>
<organism evidence="1 2">
    <name type="scientific">Panagrolaimus sp. JU765</name>
    <dbReference type="NCBI Taxonomy" id="591449"/>
    <lineage>
        <taxon>Eukaryota</taxon>
        <taxon>Metazoa</taxon>
        <taxon>Ecdysozoa</taxon>
        <taxon>Nematoda</taxon>
        <taxon>Chromadorea</taxon>
        <taxon>Rhabditida</taxon>
        <taxon>Tylenchina</taxon>
        <taxon>Panagrolaimomorpha</taxon>
        <taxon>Panagrolaimoidea</taxon>
        <taxon>Panagrolaimidae</taxon>
        <taxon>Panagrolaimus</taxon>
    </lineage>
</organism>
<accession>A0AC34R655</accession>
<protein>
    <submittedName>
        <fullName evidence="2">Uncharacterized protein</fullName>
    </submittedName>
</protein>